<organism evidence="1 2">
    <name type="scientific">Acidithiobacillus ferrianus</name>
    <dbReference type="NCBI Taxonomy" id="2678518"/>
    <lineage>
        <taxon>Bacteria</taxon>
        <taxon>Pseudomonadati</taxon>
        <taxon>Pseudomonadota</taxon>
        <taxon>Acidithiobacillia</taxon>
        <taxon>Acidithiobacillales</taxon>
        <taxon>Acidithiobacillaceae</taxon>
        <taxon>Acidithiobacillus</taxon>
    </lineage>
</organism>
<reference evidence="1" key="1">
    <citation type="submission" date="2023-06" db="EMBL/GenBank/DDBJ databases">
        <title>Complete and circular genome of Acidithiobacillus ferrianus DSM 107098.</title>
        <authorList>
            <person name="Norris P.R."/>
            <person name="Falagan C."/>
            <person name="Moya-Beltran A."/>
            <person name="Castro M."/>
            <person name="Quatrini R."/>
            <person name="Johnson D.B."/>
        </authorList>
    </citation>
    <scope>NUCLEOTIDE SEQUENCE</scope>
    <source>
        <strain evidence="1">MG</strain>
    </source>
</reference>
<dbReference type="Proteomes" id="UP000470022">
    <property type="component" value="Chromosome"/>
</dbReference>
<sequence length="700" mass="75751">MTAISPWVFSRPDTMVRQRRAATPKIVGWLLALCLEFAVSGVAGAQTLEIRAARLSGAGWTAQHLRATLTTTAQGNRLDWATGTLRVGKRVLWRHARLQCVLRTASGWSCRQGSLVVGGSPWGALNGHGQVRLQRVGGSGQAVLTVRGARFGSVHVRVRSAATGQWRLTSAGSLPVAGLAHAFMRLPAAWQVSGEARWRLQAQGASWARARRISLVLSGSRLQFNSPDGLQAAQGVALHLRGEGVYAGQWRGVAQVRWTQGGILWSPWYWQAPVTPLRMRAHWQQKGSVWQLAGGTIQWPGLGHGGFALQWPTRNGVPHWQLERVEVAMAPLYANWIKPLTSPGGLAARLQASGRLRFSAEGEGGLNALQWDLRDAALSSPKGLLAVTGAESRGAWNRTRKASAATVGWRSAALYRIPVGPLHAELALHPQGFMLRQPFTLAMLGGGLDFRRLAVRWTGPRSGFDMSGDLHGVSMTQLTRTLHWPPFTGTVSASIPDLRYHAGDIHTSGELSAHVFGGEVRVGYLHIENFLGALPLLRADVEIRGVRLKPLTDAFHFGYISGVLDGNVRHLALLNWSPEAFQAEFHTVPAHGVSQEISYAAVQSITKLGGGNGIGGFFQGLFLRMFKTFAYAHLGLGVTLKDGMAELSGVRPADGGFVILQGQGLPRVDIVGYNRRVDWDELLARLHAAIQSGPQIHTGG</sequence>
<gene>
    <name evidence="1" type="ORF">GL267_013725</name>
</gene>
<proteinExistence type="predicted"/>
<evidence type="ECO:0000313" key="1">
    <source>
        <dbReference type="EMBL" id="XRI68794.1"/>
    </source>
</evidence>
<name>A0ACD5H723_9PROT</name>
<dbReference type="EMBL" id="CP127523">
    <property type="protein sequence ID" value="XRI68794.1"/>
    <property type="molecule type" value="Genomic_DNA"/>
</dbReference>
<protein>
    <submittedName>
        <fullName evidence="1">Uncharacterized protein</fullName>
    </submittedName>
</protein>
<evidence type="ECO:0000313" key="2">
    <source>
        <dbReference type="Proteomes" id="UP000470022"/>
    </source>
</evidence>
<keyword evidence="2" id="KW-1185">Reference proteome</keyword>
<accession>A0ACD5H723</accession>